<dbReference type="PANTHER" id="PTHR47679">
    <property type="entry name" value="PROTEIN TORNADO 1"/>
    <property type="match status" value="1"/>
</dbReference>
<dbReference type="AlphaFoldDB" id="A0A9D4Q9G5"/>
<dbReference type="InterPro" id="IPR032675">
    <property type="entry name" value="LRR_dom_sf"/>
</dbReference>
<reference evidence="1" key="2">
    <citation type="submission" date="2021-09" db="EMBL/GenBank/DDBJ databases">
        <authorList>
            <person name="Jia N."/>
            <person name="Wang J."/>
            <person name="Shi W."/>
            <person name="Du L."/>
            <person name="Sun Y."/>
            <person name="Zhan W."/>
            <person name="Jiang J."/>
            <person name="Wang Q."/>
            <person name="Zhang B."/>
            <person name="Ji P."/>
            <person name="Sakyi L.B."/>
            <person name="Cui X."/>
            <person name="Yuan T."/>
            <person name="Jiang B."/>
            <person name="Yang W."/>
            <person name="Lam T.T.-Y."/>
            <person name="Chang Q."/>
            <person name="Ding S."/>
            <person name="Wang X."/>
            <person name="Zhu J."/>
            <person name="Ruan X."/>
            <person name="Zhao L."/>
            <person name="Wei J."/>
            <person name="Que T."/>
            <person name="Du C."/>
            <person name="Cheng J."/>
            <person name="Dai P."/>
            <person name="Han X."/>
            <person name="Huang E."/>
            <person name="Gao Y."/>
            <person name="Liu J."/>
            <person name="Shao H."/>
            <person name="Ye R."/>
            <person name="Li L."/>
            <person name="Wei W."/>
            <person name="Wang X."/>
            <person name="Wang C."/>
            <person name="Huo Q."/>
            <person name="Li W."/>
            <person name="Guo W."/>
            <person name="Chen H."/>
            <person name="Chen S."/>
            <person name="Zhou L."/>
            <person name="Zhou L."/>
            <person name="Ni X."/>
            <person name="Tian J."/>
            <person name="Zhou Y."/>
            <person name="Sheng Y."/>
            <person name="Liu T."/>
            <person name="Pan Y."/>
            <person name="Xia L."/>
            <person name="Li J."/>
            <person name="Zhao F."/>
            <person name="Cao W."/>
        </authorList>
    </citation>
    <scope>NUCLEOTIDE SEQUENCE</scope>
    <source>
        <strain evidence="1">Rsan-2018</strain>
        <tissue evidence="1">Larvae</tissue>
    </source>
</reference>
<dbReference type="PANTHER" id="PTHR47679:SF1">
    <property type="entry name" value="PROTEIN TORNADO 1"/>
    <property type="match status" value="1"/>
</dbReference>
<dbReference type="VEuPathDB" id="VectorBase:RSAN_039767"/>
<evidence type="ECO:0000313" key="2">
    <source>
        <dbReference type="Proteomes" id="UP000821837"/>
    </source>
</evidence>
<proteinExistence type="predicted"/>
<dbReference type="Proteomes" id="UP000821837">
    <property type="component" value="Chromosome 11"/>
</dbReference>
<dbReference type="Gene3D" id="3.80.10.10">
    <property type="entry name" value="Ribonuclease Inhibitor"/>
    <property type="match status" value="1"/>
</dbReference>
<sequence>MANPPPVGHTTGREGRHDFSLTEDTVLDFSTPCTKNVARGKRCWLVDRTRDMNEVLLDVGLELHVAARRNADGDVTLALARSACGYDSGEGSHREQAWLFAEYLVFNHPCITAVEIHARAKYHPSLTAVLKNHTSLESLTIYGSSITTGFGWLDVVSHAFWRQSILSNCDDRTAEHDLLCAALELRLQHLTTLDVAELAMNPKQASRFTQALTTNNSVVDLAVSDFIFSLGESDSGTLFAAYLTNENCSLKRLKLKSLSHRSAEALLPILVEAVCKMKKLEDLNVDIVTWDTLFTRTTSLFADVVARSSTLRRLQLHSGTGFSCWTESYGTPDLPVRNAAQFMEPWLKALRSPNSELNELRINLEGFGPEECHAFFEAVAENETLKSVSLQTVPAMVGVEKLCATIREFGLTDRVVILDHEVDEESVKVLPLCPEISCVTVRQKNLPLGGAENGEPISSPYDVLSRCAHVTSIRAHSQDTCDGALLSSLTAYVRGACSLTDVEVDLRDFGVHLRDKERKNLETELMSALASNNRLVSIDVRCAILSKNDMKILVDGARSSRNLTRFSATVDEHWNWRTRDRRTELNHARKAAFAEIQECVARNTSLVRAAVEFVLGDRDAVMGVRAFELMHGHPDVLRMVRERAGVTRGQARNMVANAFSCVSLCSLDDFMRMAGVVREKVECSDDQPGAGLRLTDINAYCWLHIRSFLKIGDVVGV</sequence>
<comment type="caution">
    <text evidence="1">The sequence shown here is derived from an EMBL/GenBank/DDBJ whole genome shotgun (WGS) entry which is preliminary data.</text>
</comment>
<evidence type="ECO:0008006" key="3">
    <source>
        <dbReference type="Google" id="ProtNLM"/>
    </source>
</evidence>
<dbReference type="OrthoDB" id="6529840at2759"/>
<protein>
    <recommendedName>
        <fullName evidence="3">Nlr family card domain protein</fullName>
    </recommendedName>
</protein>
<accession>A0A9D4Q9G5</accession>
<reference evidence="1" key="1">
    <citation type="journal article" date="2020" name="Cell">
        <title>Large-Scale Comparative Analyses of Tick Genomes Elucidate Their Genetic Diversity and Vector Capacities.</title>
        <authorList>
            <consortium name="Tick Genome and Microbiome Consortium (TIGMIC)"/>
            <person name="Jia N."/>
            <person name="Wang J."/>
            <person name="Shi W."/>
            <person name="Du L."/>
            <person name="Sun Y."/>
            <person name="Zhan W."/>
            <person name="Jiang J.F."/>
            <person name="Wang Q."/>
            <person name="Zhang B."/>
            <person name="Ji P."/>
            <person name="Bell-Sakyi L."/>
            <person name="Cui X.M."/>
            <person name="Yuan T.T."/>
            <person name="Jiang B.G."/>
            <person name="Yang W.F."/>
            <person name="Lam T.T."/>
            <person name="Chang Q.C."/>
            <person name="Ding S.J."/>
            <person name="Wang X.J."/>
            <person name="Zhu J.G."/>
            <person name="Ruan X.D."/>
            <person name="Zhao L."/>
            <person name="Wei J.T."/>
            <person name="Ye R.Z."/>
            <person name="Que T.C."/>
            <person name="Du C.H."/>
            <person name="Zhou Y.H."/>
            <person name="Cheng J.X."/>
            <person name="Dai P.F."/>
            <person name="Guo W.B."/>
            <person name="Han X.H."/>
            <person name="Huang E.J."/>
            <person name="Li L.F."/>
            <person name="Wei W."/>
            <person name="Gao Y.C."/>
            <person name="Liu J.Z."/>
            <person name="Shao H.Z."/>
            <person name="Wang X."/>
            <person name="Wang C.C."/>
            <person name="Yang T.C."/>
            <person name="Huo Q.B."/>
            <person name="Li W."/>
            <person name="Chen H.Y."/>
            <person name="Chen S.E."/>
            <person name="Zhou L.G."/>
            <person name="Ni X.B."/>
            <person name="Tian J.H."/>
            <person name="Sheng Y."/>
            <person name="Liu T."/>
            <person name="Pan Y.S."/>
            <person name="Xia L.Y."/>
            <person name="Li J."/>
            <person name="Zhao F."/>
            <person name="Cao W.C."/>
        </authorList>
    </citation>
    <scope>NUCLEOTIDE SEQUENCE</scope>
    <source>
        <strain evidence="1">Rsan-2018</strain>
    </source>
</reference>
<name>A0A9D4Q9G5_RHISA</name>
<keyword evidence="2" id="KW-1185">Reference proteome</keyword>
<organism evidence="1 2">
    <name type="scientific">Rhipicephalus sanguineus</name>
    <name type="common">Brown dog tick</name>
    <name type="synonym">Ixodes sanguineus</name>
    <dbReference type="NCBI Taxonomy" id="34632"/>
    <lineage>
        <taxon>Eukaryota</taxon>
        <taxon>Metazoa</taxon>
        <taxon>Ecdysozoa</taxon>
        <taxon>Arthropoda</taxon>
        <taxon>Chelicerata</taxon>
        <taxon>Arachnida</taxon>
        <taxon>Acari</taxon>
        <taxon>Parasitiformes</taxon>
        <taxon>Ixodida</taxon>
        <taxon>Ixodoidea</taxon>
        <taxon>Ixodidae</taxon>
        <taxon>Rhipicephalinae</taxon>
        <taxon>Rhipicephalus</taxon>
        <taxon>Rhipicephalus</taxon>
    </lineage>
</organism>
<gene>
    <name evidence="1" type="ORF">HPB52_009691</name>
</gene>
<evidence type="ECO:0000313" key="1">
    <source>
        <dbReference type="EMBL" id="KAH7972216.1"/>
    </source>
</evidence>
<dbReference type="SUPFAM" id="SSF52047">
    <property type="entry name" value="RNI-like"/>
    <property type="match status" value="1"/>
</dbReference>
<dbReference type="EMBL" id="JABSTV010001247">
    <property type="protein sequence ID" value="KAH7972216.1"/>
    <property type="molecule type" value="Genomic_DNA"/>
</dbReference>